<evidence type="ECO:0000313" key="1">
    <source>
        <dbReference type="EMBL" id="KAJ4399234.1"/>
    </source>
</evidence>
<evidence type="ECO:0000313" key="2">
    <source>
        <dbReference type="Proteomes" id="UP001140510"/>
    </source>
</evidence>
<name>A0A9W8Z6W1_9PLEO</name>
<dbReference type="OrthoDB" id="3799276at2759"/>
<comment type="caution">
    <text evidence="1">The sequence shown here is derived from an EMBL/GenBank/DDBJ whole genome shotgun (WGS) entry which is preliminary data.</text>
</comment>
<dbReference type="EMBL" id="JAPEVA010000111">
    <property type="protein sequence ID" value="KAJ4399234.1"/>
    <property type="molecule type" value="Genomic_DNA"/>
</dbReference>
<dbReference type="AlphaFoldDB" id="A0A9W8Z6W1"/>
<reference evidence="1" key="1">
    <citation type="submission" date="2022-10" db="EMBL/GenBank/DDBJ databases">
        <title>Tapping the CABI collections for fungal endophytes: first genome assemblies for Collariella, Neodidymelliopsis, Ascochyta clinopodiicola, Didymella pomorum, Didymosphaeria variabile, Neocosmospora piperis and Neocucurbitaria cava.</title>
        <authorList>
            <person name="Hill R."/>
        </authorList>
    </citation>
    <scope>NUCLEOTIDE SEQUENCE</scope>
    <source>
        <strain evidence="1">IMI 355091</strain>
    </source>
</reference>
<organism evidence="1 2">
    <name type="scientific">Didymella pomorum</name>
    <dbReference type="NCBI Taxonomy" id="749634"/>
    <lineage>
        <taxon>Eukaryota</taxon>
        <taxon>Fungi</taxon>
        <taxon>Dikarya</taxon>
        <taxon>Ascomycota</taxon>
        <taxon>Pezizomycotina</taxon>
        <taxon>Dothideomycetes</taxon>
        <taxon>Pleosporomycetidae</taxon>
        <taxon>Pleosporales</taxon>
        <taxon>Pleosporineae</taxon>
        <taxon>Didymellaceae</taxon>
        <taxon>Didymella</taxon>
    </lineage>
</organism>
<protein>
    <submittedName>
        <fullName evidence="1">Uncharacterized protein</fullName>
    </submittedName>
</protein>
<dbReference type="Proteomes" id="UP001140510">
    <property type="component" value="Unassembled WGS sequence"/>
</dbReference>
<accession>A0A9W8Z6W1</accession>
<gene>
    <name evidence="1" type="ORF">N0V91_009607</name>
</gene>
<keyword evidence="2" id="KW-1185">Reference proteome</keyword>
<proteinExistence type="predicted"/>
<sequence length="191" mass="22507">MVMLPELITDEYLMQPTSVTEVREVIGGEDFVADMREVFYEPQHHVCDTHWTCKVTLRDGREFAVCFTDRQLGWLPLVQLWDRYEQECTDGDIAGTRPLWTKHAAITRFEDLDNESFCEVWDDDDKGKHWAELIEDGKVPPFDFALEAMPDNWVPKENLSSEERERMTLLHKCYLGESVNDYWVLWRDGNI</sequence>